<evidence type="ECO:0000313" key="1">
    <source>
        <dbReference type="EMBL" id="JAA55621.1"/>
    </source>
</evidence>
<dbReference type="AlphaFoldDB" id="L7LU93"/>
<accession>L7LU93</accession>
<name>L7LU93_RHIPC</name>
<reference evidence="1" key="1">
    <citation type="submission" date="2012-11" db="EMBL/GenBank/DDBJ databases">
        <authorList>
            <person name="Lucero-Rivera Y.E."/>
            <person name="Tovar-Ramirez D."/>
        </authorList>
    </citation>
    <scope>NUCLEOTIDE SEQUENCE</scope>
    <source>
        <tissue evidence="1">Salivary gland</tissue>
    </source>
</reference>
<proteinExistence type="evidence at transcript level"/>
<reference evidence="1" key="2">
    <citation type="journal article" date="2015" name="J. Proteomics">
        <title>Sexual differences in the sialomes of the zebra tick, Rhipicephalus pulchellus.</title>
        <authorList>
            <person name="Tan A.W."/>
            <person name="Francischetti I.M."/>
            <person name="Slovak M."/>
            <person name="Kini R.M."/>
            <person name="Ribeiro J.M."/>
        </authorList>
    </citation>
    <scope>NUCLEOTIDE SEQUENCE</scope>
    <source>
        <tissue evidence="1">Salivary gland</tissue>
    </source>
</reference>
<protein>
    <submittedName>
        <fullName evidence="1">Uncharacterized protein</fullName>
    </submittedName>
</protein>
<organism evidence="1">
    <name type="scientific">Rhipicephalus pulchellus</name>
    <name type="common">Yellow backed tick</name>
    <name type="synonym">Dermacentor pulchellus</name>
    <dbReference type="NCBI Taxonomy" id="72859"/>
    <lineage>
        <taxon>Eukaryota</taxon>
        <taxon>Metazoa</taxon>
        <taxon>Ecdysozoa</taxon>
        <taxon>Arthropoda</taxon>
        <taxon>Chelicerata</taxon>
        <taxon>Arachnida</taxon>
        <taxon>Acari</taxon>
        <taxon>Parasitiformes</taxon>
        <taxon>Ixodida</taxon>
        <taxon>Ixodoidea</taxon>
        <taxon>Ixodidae</taxon>
        <taxon>Rhipicephalinae</taxon>
        <taxon>Rhipicephalus</taxon>
        <taxon>Rhipicephalus</taxon>
    </lineage>
</organism>
<dbReference type="EMBL" id="GACK01009413">
    <property type="protein sequence ID" value="JAA55621.1"/>
    <property type="molecule type" value="mRNA"/>
</dbReference>
<sequence length="89" mass="10221">MSFWETEAMMRSIPHLLGVINLQLKTTAQLMCASLFSNAVCKHNITIPCLILFEYTYAKLNTGFAENWQSKYKLPANMLRGKHVPRNCK</sequence>